<evidence type="ECO:0000256" key="1">
    <source>
        <dbReference type="SAM" id="MobiDB-lite"/>
    </source>
</evidence>
<keyword evidence="3" id="KW-1185">Reference proteome</keyword>
<feature type="region of interest" description="Disordered" evidence="1">
    <location>
        <begin position="1"/>
        <end position="67"/>
    </location>
</feature>
<organism evidence="2 3">
    <name type="scientific">Pelobates cultripes</name>
    <name type="common">Western spadefoot toad</name>
    <dbReference type="NCBI Taxonomy" id="61616"/>
    <lineage>
        <taxon>Eukaryota</taxon>
        <taxon>Metazoa</taxon>
        <taxon>Chordata</taxon>
        <taxon>Craniata</taxon>
        <taxon>Vertebrata</taxon>
        <taxon>Euteleostomi</taxon>
        <taxon>Amphibia</taxon>
        <taxon>Batrachia</taxon>
        <taxon>Anura</taxon>
        <taxon>Pelobatoidea</taxon>
        <taxon>Pelobatidae</taxon>
        <taxon>Pelobates</taxon>
    </lineage>
</organism>
<proteinExistence type="predicted"/>
<evidence type="ECO:0000313" key="2">
    <source>
        <dbReference type="EMBL" id="CAH2273652.1"/>
    </source>
</evidence>
<feature type="compositionally biased region" description="Basic residues" evidence="1">
    <location>
        <begin position="47"/>
        <end position="56"/>
    </location>
</feature>
<sequence length="114" mass="13405">MPTTTKRYMKGEKKADRQLRSEPLNRSERKTRYNNGNKSRISEWAKPKRTHHKSMTKMRVPPEEMNSRQQSYALPYLINMAVHGNKVTEQYPNSAEAEIIIPKYQQTEAPVERS</sequence>
<evidence type="ECO:0000313" key="3">
    <source>
        <dbReference type="Proteomes" id="UP001295444"/>
    </source>
</evidence>
<name>A0AAD1RL50_PELCU</name>
<reference evidence="2" key="1">
    <citation type="submission" date="2022-03" db="EMBL/GenBank/DDBJ databases">
        <authorList>
            <person name="Alioto T."/>
            <person name="Alioto T."/>
            <person name="Gomez Garrido J."/>
        </authorList>
    </citation>
    <scope>NUCLEOTIDE SEQUENCE</scope>
</reference>
<accession>A0AAD1RL50</accession>
<dbReference type="Proteomes" id="UP001295444">
    <property type="component" value="Chromosome 03"/>
</dbReference>
<protein>
    <submittedName>
        <fullName evidence="2">Uncharacterized protein</fullName>
    </submittedName>
</protein>
<dbReference type="AlphaFoldDB" id="A0AAD1RL50"/>
<feature type="compositionally biased region" description="Basic and acidic residues" evidence="1">
    <location>
        <begin position="9"/>
        <end position="31"/>
    </location>
</feature>
<gene>
    <name evidence="2" type="ORF">PECUL_23A004146</name>
</gene>
<dbReference type="EMBL" id="OW240914">
    <property type="protein sequence ID" value="CAH2273652.1"/>
    <property type="molecule type" value="Genomic_DNA"/>
</dbReference>